<keyword evidence="9" id="KW-1185">Reference proteome</keyword>
<evidence type="ECO:0000256" key="5">
    <source>
        <dbReference type="SAM" id="MobiDB-lite"/>
    </source>
</evidence>
<proteinExistence type="predicted"/>
<reference evidence="9" key="1">
    <citation type="submission" date="2018-02" db="EMBL/GenBank/DDBJ databases">
        <title>Genome sequence of Desulfocucumis palustris strain NAW-5.</title>
        <authorList>
            <person name="Watanabe M."/>
            <person name="Kojima H."/>
            <person name="Fukui M."/>
        </authorList>
    </citation>
    <scope>NUCLEOTIDE SEQUENCE [LARGE SCALE GENOMIC DNA]</scope>
    <source>
        <strain evidence="9">NAW-5</strain>
    </source>
</reference>
<dbReference type="EMBL" id="BFAV01000071">
    <property type="protein sequence ID" value="GBF32990.1"/>
    <property type="molecule type" value="Genomic_DNA"/>
</dbReference>
<dbReference type="AlphaFoldDB" id="A0A2L2XA90"/>
<evidence type="ECO:0000313" key="9">
    <source>
        <dbReference type="Proteomes" id="UP000239549"/>
    </source>
</evidence>
<feature type="region of interest" description="Disordered" evidence="5">
    <location>
        <begin position="84"/>
        <end position="109"/>
    </location>
</feature>
<keyword evidence="3 6" id="KW-1133">Transmembrane helix</keyword>
<evidence type="ECO:0000259" key="7">
    <source>
        <dbReference type="Pfam" id="PF06305"/>
    </source>
</evidence>
<dbReference type="PANTHER" id="PTHR41335">
    <property type="entry name" value="MEMBRANE PROTEIN-RELATED"/>
    <property type="match status" value="1"/>
</dbReference>
<sequence length="109" mass="12088">MQWYVALGSGFLLLIAIFAYQNPQEVTLRFITWEMPPIPLVLLIFFSTAMGALITLLFSLAKQLTQGMKIRELQNKLKHLEKQIPSAGAPGENNPPAGKGRGNNPPEQL</sequence>
<protein>
    <recommendedName>
        <fullName evidence="7">Lipopolysaccharide assembly protein A domain-containing protein</fullName>
    </recommendedName>
</protein>
<accession>A0A2L2XA90</accession>
<dbReference type="RefSeq" id="WP_104371436.1">
    <property type="nucleotide sequence ID" value="NZ_BFAV01000071.1"/>
</dbReference>
<feature type="domain" description="Lipopolysaccharide assembly protein A" evidence="7">
    <location>
        <begin position="21"/>
        <end position="84"/>
    </location>
</feature>
<gene>
    <name evidence="8" type="ORF">DCCM_2087</name>
</gene>
<keyword evidence="4 6" id="KW-0472">Membrane</keyword>
<evidence type="ECO:0000256" key="2">
    <source>
        <dbReference type="ARBA" id="ARBA00022692"/>
    </source>
</evidence>
<evidence type="ECO:0000313" key="8">
    <source>
        <dbReference type="EMBL" id="GBF32990.1"/>
    </source>
</evidence>
<keyword evidence="1" id="KW-1003">Cell membrane</keyword>
<feature type="transmembrane region" description="Helical" evidence="6">
    <location>
        <begin position="38"/>
        <end position="61"/>
    </location>
</feature>
<comment type="caution">
    <text evidence="8">The sequence shown here is derived from an EMBL/GenBank/DDBJ whole genome shotgun (WGS) entry which is preliminary data.</text>
</comment>
<dbReference type="PANTHER" id="PTHR41335:SF1">
    <property type="entry name" value="MEMBRANE PROTEIN"/>
    <property type="match status" value="1"/>
</dbReference>
<dbReference type="InterPro" id="IPR010445">
    <property type="entry name" value="LapA_dom"/>
</dbReference>
<dbReference type="GO" id="GO:0005886">
    <property type="term" value="C:plasma membrane"/>
    <property type="evidence" value="ECO:0007669"/>
    <property type="project" value="InterPro"/>
</dbReference>
<evidence type="ECO:0000256" key="3">
    <source>
        <dbReference type="ARBA" id="ARBA00022989"/>
    </source>
</evidence>
<evidence type="ECO:0000256" key="6">
    <source>
        <dbReference type="SAM" id="Phobius"/>
    </source>
</evidence>
<evidence type="ECO:0000256" key="4">
    <source>
        <dbReference type="ARBA" id="ARBA00023136"/>
    </source>
</evidence>
<organism evidence="8 9">
    <name type="scientific">Desulfocucumis palustris</name>
    <dbReference type="NCBI Taxonomy" id="1898651"/>
    <lineage>
        <taxon>Bacteria</taxon>
        <taxon>Bacillati</taxon>
        <taxon>Bacillota</taxon>
        <taxon>Clostridia</taxon>
        <taxon>Eubacteriales</taxon>
        <taxon>Desulfocucumaceae</taxon>
        <taxon>Desulfocucumis</taxon>
    </lineage>
</organism>
<dbReference type="Pfam" id="PF06305">
    <property type="entry name" value="LapA_dom"/>
    <property type="match status" value="1"/>
</dbReference>
<name>A0A2L2XA90_9FIRM</name>
<evidence type="ECO:0000256" key="1">
    <source>
        <dbReference type="ARBA" id="ARBA00022475"/>
    </source>
</evidence>
<dbReference type="OrthoDB" id="2088264at2"/>
<keyword evidence="2 6" id="KW-0812">Transmembrane</keyword>
<dbReference type="Proteomes" id="UP000239549">
    <property type="component" value="Unassembled WGS sequence"/>
</dbReference>